<dbReference type="AlphaFoldDB" id="A0A0P5EEU7"/>
<dbReference type="InterPro" id="IPR029020">
    <property type="entry name" value="Ammonium/urea_transptr"/>
</dbReference>
<dbReference type="PANTHER" id="PTHR11730:SF60">
    <property type="entry name" value="RH50, ISOFORM D"/>
    <property type="match status" value="1"/>
</dbReference>
<keyword evidence="5" id="KW-1133">Transmembrane helix</keyword>
<evidence type="ECO:0000256" key="7">
    <source>
        <dbReference type="ARBA" id="ARBA00023177"/>
    </source>
</evidence>
<keyword evidence="7" id="KW-0924">Ammonia transport</keyword>
<evidence type="ECO:0000256" key="6">
    <source>
        <dbReference type="ARBA" id="ARBA00023136"/>
    </source>
</evidence>
<evidence type="ECO:0000256" key="2">
    <source>
        <dbReference type="ARBA" id="ARBA00011036"/>
    </source>
</evidence>
<protein>
    <submittedName>
        <fullName evidence="9">Rh50</fullName>
    </submittedName>
</protein>
<keyword evidence="10" id="KW-1185">Reference proteome</keyword>
<dbReference type="GO" id="GO:0008519">
    <property type="term" value="F:ammonium channel activity"/>
    <property type="evidence" value="ECO:0007669"/>
    <property type="project" value="InterPro"/>
</dbReference>
<keyword evidence="6" id="KW-0472">Membrane</keyword>
<dbReference type="InterPro" id="IPR002229">
    <property type="entry name" value="RhesusRHD"/>
</dbReference>
<gene>
    <name evidence="9" type="ORF">APZ42_013943</name>
</gene>
<organism evidence="9 10">
    <name type="scientific">Daphnia magna</name>
    <dbReference type="NCBI Taxonomy" id="35525"/>
    <lineage>
        <taxon>Eukaryota</taxon>
        <taxon>Metazoa</taxon>
        <taxon>Ecdysozoa</taxon>
        <taxon>Arthropoda</taxon>
        <taxon>Crustacea</taxon>
        <taxon>Branchiopoda</taxon>
        <taxon>Diplostraca</taxon>
        <taxon>Cladocera</taxon>
        <taxon>Anomopoda</taxon>
        <taxon>Daphniidae</taxon>
        <taxon>Daphnia</taxon>
    </lineage>
</organism>
<accession>A0A0P5EEU7</accession>
<dbReference type="PANTHER" id="PTHR11730">
    <property type="entry name" value="AMMONIUM TRANSPORTER"/>
    <property type="match status" value="1"/>
</dbReference>
<dbReference type="EMBL" id="LRGB01000359">
    <property type="protein sequence ID" value="KZS19566.1"/>
    <property type="molecule type" value="Genomic_DNA"/>
</dbReference>
<evidence type="ECO:0000313" key="9">
    <source>
        <dbReference type="EMBL" id="KZS19566.1"/>
    </source>
</evidence>
<dbReference type="GO" id="GO:0097272">
    <property type="term" value="P:ammonium homeostasis"/>
    <property type="evidence" value="ECO:0007669"/>
    <property type="project" value="TreeGrafter"/>
</dbReference>
<evidence type="ECO:0000256" key="1">
    <source>
        <dbReference type="ARBA" id="ARBA00004141"/>
    </source>
</evidence>
<dbReference type="OrthoDB" id="534912at2759"/>
<evidence type="ECO:0000256" key="5">
    <source>
        <dbReference type="ARBA" id="ARBA00022989"/>
    </source>
</evidence>
<comment type="subcellular location">
    <subcellularLocation>
        <location evidence="1">Membrane</location>
        <topology evidence="1">Multi-pass membrane protein</topology>
    </subcellularLocation>
</comment>
<sequence length="488" mass="52879">MSCKHFLMHGRHIPFLLAIQVAFIILFGVFVEYDKEAHSARAFDKDANATTNEGNSLGHYYPMFQDVHVMMFIGFGFLMTFLKKYGYSAVAVNFLIAAIVLQWATLCQGFYHTFDGQKIHITITSLLNADFASATVLISFGAVIGVTTPLQLAVMAVCEIAIFASNEHLGLEVLRISDIGASMLVHVFGAYFGLAVSCVLRRDVTSEKEGASYNSDIFAMIGTIFLWLFWPSFNAGLAEGDAQHRAVINTYYSLAACCVTAFAISSLVSKEHKFDMVHIQNSTLAGGVAIGTAADMMINPFGAMIVGSIAGTVSVLGYRYLTPVINRKFGIHDTCGVHNLHGMPGVIAGIVGAITAAAATQEEYGYSLYRQFSARGPLEGTAEYAELHHHIGHLHPGLGRSASMQGGYQIATLFITLAIAISGGLVTGLILRLPIFGKVPRDHLFDDELSWEVPEEDHHHQGISQVSHHDTSASPMVHHGKAVGDTHI</sequence>
<dbReference type="GO" id="GO:0005886">
    <property type="term" value="C:plasma membrane"/>
    <property type="evidence" value="ECO:0007669"/>
    <property type="project" value="InterPro"/>
</dbReference>
<keyword evidence="8" id="KW-0325">Glycoprotein</keyword>
<name>A0A0P5EEU7_9CRUS</name>
<comment type="caution">
    <text evidence="9">The sequence shown here is derived from an EMBL/GenBank/DDBJ whole genome shotgun (WGS) entry which is preliminary data.</text>
</comment>
<evidence type="ECO:0000256" key="8">
    <source>
        <dbReference type="ARBA" id="ARBA00023180"/>
    </source>
</evidence>
<dbReference type="PRINTS" id="PR00342">
    <property type="entry name" value="RHESUSRHD"/>
</dbReference>
<evidence type="ECO:0000256" key="4">
    <source>
        <dbReference type="ARBA" id="ARBA00022692"/>
    </source>
</evidence>
<keyword evidence="4" id="KW-0812">Transmembrane</keyword>
<evidence type="ECO:0000256" key="3">
    <source>
        <dbReference type="ARBA" id="ARBA00022448"/>
    </source>
</evidence>
<evidence type="ECO:0000313" key="10">
    <source>
        <dbReference type="Proteomes" id="UP000076858"/>
    </source>
</evidence>
<reference evidence="9 10" key="1">
    <citation type="submission" date="2016-03" db="EMBL/GenBank/DDBJ databases">
        <title>EvidentialGene: Evidence-directed Construction of Genes on Genomes.</title>
        <authorList>
            <person name="Gilbert D.G."/>
            <person name="Choi J.-H."/>
            <person name="Mockaitis K."/>
            <person name="Colbourne J."/>
            <person name="Pfrender M."/>
        </authorList>
    </citation>
    <scope>NUCLEOTIDE SEQUENCE [LARGE SCALE GENOMIC DNA]</scope>
    <source>
        <strain evidence="9 10">Xinb3</strain>
        <tissue evidence="9">Complete organism</tissue>
    </source>
</reference>
<dbReference type="Pfam" id="PF00909">
    <property type="entry name" value="Ammonium_transp"/>
    <property type="match status" value="1"/>
</dbReference>
<dbReference type="FunFam" id="1.10.3430.10:FF:000001">
    <property type="entry name" value="Ammonium transporter Rh type C"/>
    <property type="match status" value="1"/>
</dbReference>
<keyword evidence="3" id="KW-0813">Transport</keyword>
<comment type="similarity">
    <text evidence="2">Belongs to the ammonium transporter (TC 2.A.49) family. Rh subfamily.</text>
</comment>
<dbReference type="Proteomes" id="UP000076858">
    <property type="component" value="Unassembled WGS sequence"/>
</dbReference>
<dbReference type="Gene3D" id="1.10.3430.10">
    <property type="entry name" value="Ammonium transporter AmtB like domains"/>
    <property type="match status" value="1"/>
</dbReference>
<dbReference type="SUPFAM" id="SSF111352">
    <property type="entry name" value="Ammonium transporter"/>
    <property type="match status" value="1"/>
</dbReference>
<proteinExistence type="inferred from homology"/>
<dbReference type="InterPro" id="IPR024041">
    <property type="entry name" value="NH4_transpt_AmtB-like_dom"/>
</dbReference>